<proteinExistence type="predicted"/>
<gene>
    <name evidence="2" type="ordered locus">Cyagr_2052</name>
</gene>
<dbReference type="InterPro" id="IPR040704">
    <property type="entry name" value="HEPN_AbiU2"/>
</dbReference>
<reference evidence="3" key="1">
    <citation type="journal article" date="2013" name="Proc. Natl. Acad. Sci. U.S.A.">
        <title>Improving the coverage of the cyanobacterial phylum using diversity-driven genome sequencing.</title>
        <authorList>
            <person name="Shih P.M."/>
            <person name="Wu D."/>
            <person name="Latifi A."/>
            <person name="Axen S.D."/>
            <person name="Fewer D.P."/>
            <person name="Talla E."/>
            <person name="Calteau A."/>
            <person name="Cai F."/>
            <person name="Tandeau de Marsac N."/>
            <person name="Rippka R."/>
            <person name="Herdman M."/>
            <person name="Sivonen K."/>
            <person name="Coursin T."/>
            <person name="Laurent T."/>
            <person name="Goodwin L."/>
            <person name="Nolan M."/>
            <person name="Davenport K.W."/>
            <person name="Han C.S."/>
            <person name="Rubin E.M."/>
            <person name="Eisen J.A."/>
            <person name="Woyke T."/>
            <person name="Gugger M."/>
            <person name="Kerfeld C.A."/>
        </authorList>
    </citation>
    <scope>NUCLEOTIDE SEQUENCE [LARGE SCALE GENOMIC DNA]</scope>
    <source>
        <strain evidence="3">ATCC 27147 / PCC 6307</strain>
    </source>
</reference>
<dbReference type="HOGENOM" id="CLU_1188357_0_0_3"/>
<dbReference type="EMBL" id="CP003495">
    <property type="protein sequence ID" value="AFY29173.1"/>
    <property type="molecule type" value="Genomic_DNA"/>
</dbReference>
<sequence length="233" mass="26001">MTNPTEELKDIIKNGLASDILKMERAYFLHKAIGTNADIFNASENGSFGELFGAFHGAMESEAVLAVARVYDKPGKRHPTRCIRRALDLMEQNAESLPEIVEAYNTRLHLETSGANREVIQSVSDGKAVFIPLYVPYMRGILDSDETLAKVKRLRDLRDKRIAHNDAATFVGPTWDALNDLIKQAQHFVGVVGWAFFSTVYINDNTYLLSSDAQRPARALHRLATLLSQSHGQ</sequence>
<organism evidence="2 3">
    <name type="scientific">Cyanobium gracile (strain ATCC 27147 / PCC 6307)</name>
    <dbReference type="NCBI Taxonomy" id="292564"/>
    <lineage>
        <taxon>Bacteria</taxon>
        <taxon>Bacillati</taxon>
        <taxon>Cyanobacteriota</taxon>
        <taxon>Cyanophyceae</taxon>
        <taxon>Synechococcales</taxon>
        <taxon>Prochlorococcaceae</taxon>
        <taxon>Cyanobium</taxon>
    </lineage>
</organism>
<evidence type="ECO:0000313" key="3">
    <source>
        <dbReference type="Proteomes" id="UP000010388"/>
    </source>
</evidence>
<name>K9P877_CYAGP</name>
<dbReference type="Pfam" id="PF18734">
    <property type="entry name" value="HEPN_AbiU2"/>
    <property type="match status" value="1"/>
</dbReference>
<protein>
    <recommendedName>
        <fullName evidence="1">HEPN AbiU2-like domain-containing protein</fullName>
    </recommendedName>
</protein>
<evidence type="ECO:0000259" key="1">
    <source>
        <dbReference type="Pfam" id="PF18734"/>
    </source>
</evidence>
<dbReference type="KEGG" id="cgc:Cyagr_2052"/>
<accession>K9P877</accession>
<dbReference type="eggNOG" id="ENOG5033W6V">
    <property type="taxonomic scope" value="Bacteria"/>
</dbReference>
<dbReference type="Proteomes" id="UP000010388">
    <property type="component" value="Chromosome"/>
</dbReference>
<dbReference type="RefSeq" id="WP_015109618.1">
    <property type="nucleotide sequence ID" value="NC_019675.1"/>
</dbReference>
<feature type="domain" description="HEPN AbiU2-like" evidence="1">
    <location>
        <begin position="9"/>
        <end position="200"/>
    </location>
</feature>
<dbReference type="AlphaFoldDB" id="K9P877"/>
<evidence type="ECO:0000313" key="2">
    <source>
        <dbReference type="EMBL" id="AFY29173.1"/>
    </source>
</evidence>
<dbReference type="OrthoDB" id="9778962at2"/>